<proteinExistence type="predicted"/>
<organism evidence="2 3">
    <name type="scientific">Lithospermum erythrorhizon</name>
    <name type="common">Purple gromwell</name>
    <name type="synonym">Lithospermum officinale var. erythrorhizon</name>
    <dbReference type="NCBI Taxonomy" id="34254"/>
    <lineage>
        <taxon>Eukaryota</taxon>
        <taxon>Viridiplantae</taxon>
        <taxon>Streptophyta</taxon>
        <taxon>Embryophyta</taxon>
        <taxon>Tracheophyta</taxon>
        <taxon>Spermatophyta</taxon>
        <taxon>Magnoliopsida</taxon>
        <taxon>eudicotyledons</taxon>
        <taxon>Gunneridae</taxon>
        <taxon>Pentapetalae</taxon>
        <taxon>asterids</taxon>
        <taxon>lamiids</taxon>
        <taxon>Boraginales</taxon>
        <taxon>Boraginaceae</taxon>
        <taxon>Boraginoideae</taxon>
        <taxon>Lithospermeae</taxon>
        <taxon>Lithospermum</taxon>
    </lineage>
</organism>
<protein>
    <recommendedName>
        <fullName evidence="1">Retroviral polymerase SH3-like domain-containing protein</fullName>
    </recommendedName>
</protein>
<accession>A0AAV3PLX5</accession>
<keyword evidence="3" id="KW-1185">Reference proteome</keyword>
<feature type="domain" description="Retroviral polymerase SH3-like" evidence="1">
    <location>
        <begin position="56"/>
        <end position="110"/>
    </location>
</feature>
<evidence type="ECO:0000313" key="2">
    <source>
        <dbReference type="EMBL" id="GAA0152680.1"/>
    </source>
</evidence>
<dbReference type="Pfam" id="PF25597">
    <property type="entry name" value="SH3_retrovirus"/>
    <property type="match status" value="1"/>
</dbReference>
<evidence type="ECO:0000259" key="1">
    <source>
        <dbReference type="Pfam" id="PF25597"/>
    </source>
</evidence>
<reference evidence="2 3" key="1">
    <citation type="submission" date="2024-01" db="EMBL/GenBank/DDBJ databases">
        <title>The complete chloroplast genome sequence of Lithospermum erythrorhizon: insights into the phylogenetic relationship among Boraginaceae species and the maternal lineages of purple gromwells.</title>
        <authorList>
            <person name="Okada T."/>
            <person name="Watanabe K."/>
        </authorList>
    </citation>
    <scope>NUCLEOTIDE SEQUENCE [LARGE SCALE GENOMIC DNA]</scope>
</reference>
<comment type="caution">
    <text evidence="2">The sequence shown here is derived from an EMBL/GenBank/DDBJ whole genome shotgun (WGS) entry which is preliminary data.</text>
</comment>
<gene>
    <name evidence="2" type="ORF">LIER_11098</name>
</gene>
<dbReference type="PANTHER" id="PTHR42648:SF18">
    <property type="entry name" value="RETROTRANSPOSON, UNCLASSIFIED-LIKE PROTEIN"/>
    <property type="match status" value="1"/>
</dbReference>
<dbReference type="AlphaFoldDB" id="A0AAV3PLX5"/>
<dbReference type="Proteomes" id="UP001454036">
    <property type="component" value="Unassembled WGS sequence"/>
</dbReference>
<dbReference type="InterPro" id="IPR039537">
    <property type="entry name" value="Retrotran_Ty1/copia-like"/>
</dbReference>
<name>A0AAV3PLX5_LITER</name>
<dbReference type="EMBL" id="BAABME010002027">
    <property type="protein sequence ID" value="GAA0152680.1"/>
    <property type="molecule type" value="Genomic_DNA"/>
</dbReference>
<sequence>MLSAKKIPKILWTEAVNWTFYILKKCPTFAVKDITPQETWSGVKPSVDHLRIWVYLAHTHVPKININKLDNRSTICMFLGISEGTKCHRLFNTEIKRIIVSKDVVFEKKNTGTGEMIMLNK</sequence>
<evidence type="ECO:0000313" key="3">
    <source>
        <dbReference type="Proteomes" id="UP001454036"/>
    </source>
</evidence>
<dbReference type="InterPro" id="IPR057670">
    <property type="entry name" value="SH3_retrovirus"/>
</dbReference>
<dbReference type="PANTHER" id="PTHR42648">
    <property type="entry name" value="TRANSPOSASE, PUTATIVE-RELATED"/>
    <property type="match status" value="1"/>
</dbReference>